<evidence type="ECO:0000313" key="3">
    <source>
        <dbReference type="Proteomes" id="UP001523216"/>
    </source>
</evidence>
<evidence type="ECO:0000256" key="1">
    <source>
        <dbReference type="SAM" id="MobiDB-lite"/>
    </source>
</evidence>
<comment type="caution">
    <text evidence="2">The sequence shown here is derived from an EMBL/GenBank/DDBJ whole genome shotgun (WGS) entry which is preliminary data.</text>
</comment>
<dbReference type="EMBL" id="JAMQOL010000023">
    <property type="protein sequence ID" value="MCM4079726.1"/>
    <property type="molecule type" value="Genomic_DNA"/>
</dbReference>
<protein>
    <submittedName>
        <fullName evidence="2">Universal stress protein</fullName>
    </submittedName>
</protein>
<dbReference type="Proteomes" id="UP001523216">
    <property type="component" value="Unassembled WGS sequence"/>
</dbReference>
<proteinExistence type="predicted"/>
<evidence type="ECO:0000313" key="2">
    <source>
        <dbReference type="EMBL" id="MCM4079726.1"/>
    </source>
</evidence>
<reference evidence="2 3" key="1">
    <citation type="submission" date="2022-06" db="EMBL/GenBank/DDBJ databases">
        <title>Actinoplanes abujensis sp. nov., isolated from Nigerian arid soil.</title>
        <authorList>
            <person name="Ding P."/>
        </authorList>
    </citation>
    <scope>NUCLEOTIDE SEQUENCE [LARGE SCALE GENOMIC DNA]</scope>
    <source>
        <strain evidence="3">TRM88002</strain>
    </source>
</reference>
<gene>
    <name evidence="2" type="ORF">LXN57_19310</name>
</gene>
<dbReference type="RefSeq" id="WP_251799564.1">
    <property type="nucleotide sequence ID" value="NZ_JAMQOL010000023.1"/>
</dbReference>
<accession>A0ABT0Y124</accession>
<sequence>MATTPGRPGLRGHAGRPGRPERRSRASPPNRYCGSRGYGPARRVLLGGVSTRLVRRACRPQ</sequence>
<feature type="region of interest" description="Disordered" evidence="1">
    <location>
        <begin position="1"/>
        <end position="41"/>
    </location>
</feature>
<keyword evidence="3" id="KW-1185">Reference proteome</keyword>
<name>A0ABT0Y124_9ACTN</name>
<organism evidence="2 3">
    <name type="scientific">Paractinoplanes hotanensis</name>
    <dbReference type="NCBI Taxonomy" id="2906497"/>
    <lineage>
        <taxon>Bacteria</taxon>
        <taxon>Bacillati</taxon>
        <taxon>Actinomycetota</taxon>
        <taxon>Actinomycetes</taxon>
        <taxon>Micromonosporales</taxon>
        <taxon>Micromonosporaceae</taxon>
        <taxon>Paractinoplanes</taxon>
    </lineage>
</organism>